<feature type="chain" id="PRO_5011627465" description="Lipoprotein" evidence="1">
    <location>
        <begin position="18"/>
        <end position="262"/>
    </location>
</feature>
<evidence type="ECO:0000256" key="1">
    <source>
        <dbReference type="SAM" id="SignalP"/>
    </source>
</evidence>
<dbReference type="PROSITE" id="PS51257">
    <property type="entry name" value="PROKAR_LIPOPROTEIN"/>
    <property type="match status" value="1"/>
</dbReference>
<dbReference type="OrthoDB" id="877983at2"/>
<keyword evidence="3" id="KW-1185">Reference proteome</keyword>
<accession>A0A1H3ATH9</accession>
<evidence type="ECO:0000313" key="3">
    <source>
        <dbReference type="Proteomes" id="UP000199249"/>
    </source>
</evidence>
<keyword evidence="1" id="KW-0732">Signal</keyword>
<name>A0A1H3ATH9_9BACT</name>
<organism evidence="2 3">
    <name type="scientific">Hymenobacter psychrophilus</name>
    <dbReference type="NCBI Taxonomy" id="651662"/>
    <lineage>
        <taxon>Bacteria</taxon>
        <taxon>Pseudomonadati</taxon>
        <taxon>Bacteroidota</taxon>
        <taxon>Cytophagia</taxon>
        <taxon>Cytophagales</taxon>
        <taxon>Hymenobacteraceae</taxon>
        <taxon>Hymenobacter</taxon>
    </lineage>
</organism>
<gene>
    <name evidence="2" type="ORF">SAMN04488069_10130</name>
</gene>
<dbReference type="AlphaFoldDB" id="A0A1H3ATH9"/>
<feature type="signal peptide" evidence="1">
    <location>
        <begin position="1"/>
        <end position="17"/>
    </location>
</feature>
<protein>
    <recommendedName>
        <fullName evidence="4">Lipoprotein</fullName>
    </recommendedName>
</protein>
<dbReference type="EMBL" id="FNOV01000001">
    <property type="protein sequence ID" value="SDX32708.1"/>
    <property type="molecule type" value="Genomic_DNA"/>
</dbReference>
<dbReference type="RefSeq" id="WP_092736649.1">
    <property type="nucleotide sequence ID" value="NZ_FNOV01000001.1"/>
</dbReference>
<sequence>MLSFRFLPAAFILSVLAACSPDGSGRPVAANSPTASAAPDTVALRQAGQQFRVHYNSPVDLDSTGFYYLPVSVVPLEKAGRSKLFSSGSYDGYENGSGNIEGTCYNVLFFQKDTGQQRALLPHGRFVLTEIDAASKPDARWPYLFYSLIKADTNRDGTQDAADASALFVSDRSGQQLHQLTPDGTQLGSRYILPRTSLPRTSLLLVEVRPDTDRNGQFTHADGPYWLRFDLRNLRTPPVRQPDLALTEALNQQMLRRQSRLK</sequence>
<evidence type="ECO:0008006" key="4">
    <source>
        <dbReference type="Google" id="ProtNLM"/>
    </source>
</evidence>
<proteinExistence type="predicted"/>
<dbReference type="STRING" id="651662.SAMN04488069_10130"/>
<dbReference type="Proteomes" id="UP000199249">
    <property type="component" value="Unassembled WGS sequence"/>
</dbReference>
<reference evidence="3" key="1">
    <citation type="submission" date="2016-10" db="EMBL/GenBank/DDBJ databases">
        <authorList>
            <person name="Varghese N."/>
            <person name="Submissions S."/>
        </authorList>
    </citation>
    <scope>NUCLEOTIDE SEQUENCE [LARGE SCALE GENOMIC DNA]</scope>
    <source>
        <strain evidence="3">CGMCC 1.8975</strain>
    </source>
</reference>
<evidence type="ECO:0000313" key="2">
    <source>
        <dbReference type="EMBL" id="SDX32708.1"/>
    </source>
</evidence>